<organism evidence="1 2">
    <name type="scientific">Methanimicrococcus blatticola</name>
    <dbReference type="NCBI Taxonomy" id="91560"/>
    <lineage>
        <taxon>Archaea</taxon>
        <taxon>Methanobacteriati</taxon>
        <taxon>Methanobacteriota</taxon>
        <taxon>Stenosarchaea group</taxon>
        <taxon>Methanomicrobia</taxon>
        <taxon>Methanosarcinales</taxon>
        <taxon>Methanosarcinaceae</taxon>
        <taxon>Methanimicrococcus</taxon>
    </lineage>
</organism>
<dbReference type="EMBL" id="SNYS01000005">
    <property type="protein sequence ID" value="TDQ71254.1"/>
    <property type="molecule type" value="Genomic_DNA"/>
</dbReference>
<gene>
    <name evidence="1" type="ORF">C7391_0360</name>
</gene>
<dbReference type="Pfam" id="PF10899">
    <property type="entry name" value="AbiGi"/>
    <property type="match status" value="1"/>
</dbReference>
<evidence type="ECO:0000313" key="2">
    <source>
        <dbReference type="Proteomes" id="UP000294855"/>
    </source>
</evidence>
<dbReference type="InterPro" id="IPR021223">
    <property type="entry name" value="AbiGi"/>
</dbReference>
<proteinExistence type="predicted"/>
<evidence type="ECO:0000313" key="1">
    <source>
        <dbReference type="EMBL" id="TDQ71254.1"/>
    </source>
</evidence>
<sequence>MESFEENEYTPESILEFEEIEIDVLPAKSISEDYTQSANSLFHFMKKEKYLKDALSNKALIPRYCKENITYLNIQQNKVIFDEIAVLQKCFCDIHLHKLSTNFELILTKESESKLDEKEILGLSKNNSHPDYYGNFAIGFFKGWCENHNLQPIHYLNEKSNYTKNLSKVTSGILSSANATKRTTHDTLYRLALTKPLRGEMKRLYEQNGNNIELTVLKNFHDEREWRYIPDQAKIDRLKKAREYKVESIIANPKLLKSENVNYFLDSQSANIEDKQNDELWLKFEYSDIRYLIVPNDQARLNLIEHILSIPDIYFSGKHGKNLLISKILNLNEIKKDW</sequence>
<keyword evidence="2" id="KW-1185">Reference proteome</keyword>
<name>A0A484F6F9_9EURY</name>
<comment type="caution">
    <text evidence="1">The sequence shown here is derived from an EMBL/GenBank/DDBJ whole genome shotgun (WGS) entry which is preliminary data.</text>
</comment>
<reference evidence="1 2" key="1">
    <citation type="submission" date="2019-03" db="EMBL/GenBank/DDBJ databases">
        <title>Genomic Encyclopedia of Type Strains, Phase IV (KMG-IV): sequencing the most valuable type-strain genomes for metagenomic binning, comparative biology and taxonomic classification.</title>
        <authorList>
            <person name="Goeker M."/>
        </authorList>
    </citation>
    <scope>NUCLEOTIDE SEQUENCE [LARGE SCALE GENOMIC DNA]</scope>
    <source>
        <strain evidence="1 2">DSM 13328</strain>
    </source>
</reference>
<dbReference type="AlphaFoldDB" id="A0A484F6F9"/>
<dbReference type="RefSeq" id="WP_133516826.1">
    <property type="nucleotide sequence ID" value="NZ_JAHDUW010000001.1"/>
</dbReference>
<accession>A0A484F6F9</accession>
<dbReference type="Proteomes" id="UP000294855">
    <property type="component" value="Unassembled WGS sequence"/>
</dbReference>
<protein>
    <submittedName>
        <fullName evidence="1">Abortive phage resistance protein AbiGi (Putative antitoxin)</fullName>
    </submittedName>
</protein>